<accession>A0A373FAZ0</accession>
<keyword evidence="2" id="KW-1185">Reference proteome</keyword>
<reference evidence="1 2" key="1">
    <citation type="submission" date="2018-08" db="EMBL/GenBank/DDBJ databases">
        <title>Comamonas testosteroni strain SWCO2.</title>
        <authorList>
            <person name="Jiang N."/>
            <person name="Zhang X.Z."/>
        </authorList>
    </citation>
    <scope>NUCLEOTIDE SEQUENCE [LARGE SCALE GENOMIC DNA]</scope>
    <source>
        <strain evidence="1 2">SWCO2</strain>
    </source>
</reference>
<dbReference type="Proteomes" id="UP000261948">
    <property type="component" value="Unassembled WGS sequence"/>
</dbReference>
<dbReference type="AlphaFoldDB" id="A0A373FAZ0"/>
<dbReference type="EMBL" id="QURR01000029">
    <property type="protein sequence ID" value="RGE41333.1"/>
    <property type="molecule type" value="Genomic_DNA"/>
</dbReference>
<evidence type="ECO:0000313" key="2">
    <source>
        <dbReference type="Proteomes" id="UP000261948"/>
    </source>
</evidence>
<evidence type="ECO:0000313" key="1">
    <source>
        <dbReference type="EMBL" id="RGE41333.1"/>
    </source>
</evidence>
<proteinExistence type="predicted"/>
<gene>
    <name evidence="1" type="ORF">DZC30_18665</name>
</gene>
<comment type="caution">
    <text evidence="1">The sequence shown here is derived from an EMBL/GenBank/DDBJ whole genome shotgun (WGS) entry which is preliminary data.</text>
</comment>
<name>A0A373FAZ0_COMTE</name>
<protein>
    <submittedName>
        <fullName evidence="1">Uncharacterized protein</fullName>
    </submittedName>
</protein>
<organism evidence="1 2">
    <name type="scientific">Comamonas testosteroni</name>
    <name type="common">Pseudomonas testosteroni</name>
    <dbReference type="NCBI Taxonomy" id="285"/>
    <lineage>
        <taxon>Bacteria</taxon>
        <taxon>Pseudomonadati</taxon>
        <taxon>Pseudomonadota</taxon>
        <taxon>Betaproteobacteria</taxon>
        <taxon>Burkholderiales</taxon>
        <taxon>Comamonadaceae</taxon>
        <taxon>Comamonas</taxon>
    </lineage>
</organism>
<sequence>MIDEIQHLKVGFSSYAAGILDSEDAPWQRDNLRNESITFAKVKREGSSTWELLQSSIWGLDGFKLLGYRQGPVYEAEIKQRSIYGKTVNAEQYLDFYDQLPKVCITSLPSYRLQAWVVFQDRDEELFRHRATGIEVLEAVPFDEGGLGSMKVEVPLTSAEQILFFLRAFSFGKHVSLTTTGVEPEAQAPALLCAQPAVYTETMSLF</sequence>